<organism evidence="2 3">
    <name type="scientific">Araneus ventricosus</name>
    <name type="common">Orbweaver spider</name>
    <name type="synonym">Epeira ventricosa</name>
    <dbReference type="NCBI Taxonomy" id="182803"/>
    <lineage>
        <taxon>Eukaryota</taxon>
        <taxon>Metazoa</taxon>
        <taxon>Ecdysozoa</taxon>
        <taxon>Arthropoda</taxon>
        <taxon>Chelicerata</taxon>
        <taxon>Arachnida</taxon>
        <taxon>Araneae</taxon>
        <taxon>Araneomorphae</taxon>
        <taxon>Entelegynae</taxon>
        <taxon>Araneoidea</taxon>
        <taxon>Araneidae</taxon>
        <taxon>Araneus</taxon>
    </lineage>
</organism>
<dbReference type="EMBL" id="BGPR01040984">
    <property type="protein sequence ID" value="GBO17207.1"/>
    <property type="molecule type" value="Genomic_DNA"/>
</dbReference>
<keyword evidence="3" id="KW-1185">Reference proteome</keyword>
<comment type="caution">
    <text evidence="2">The sequence shown here is derived from an EMBL/GenBank/DDBJ whole genome shotgun (WGS) entry which is preliminary data.</text>
</comment>
<dbReference type="GO" id="GO:0003964">
    <property type="term" value="F:RNA-directed DNA polymerase activity"/>
    <property type="evidence" value="ECO:0007669"/>
    <property type="project" value="UniProtKB-KW"/>
</dbReference>
<evidence type="ECO:0000313" key="3">
    <source>
        <dbReference type="Proteomes" id="UP000499080"/>
    </source>
</evidence>
<keyword evidence="2" id="KW-0548">Nucleotidyltransferase</keyword>
<keyword evidence="2" id="KW-0695">RNA-directed DNA polymerase</keyword>
<evidence type="ECO:0000259" key="1">
    <source>
        <dbReference type="PROSITE" id="PS50878"/>
    </source>
</evidence>
<feature type="domain" description="Reverse transcriptase" evidence="1">
    <location>
        <begin position="1"/>
        <end position="213"/>
    </location>
</feature>
<evidence type="ECO:0000313" key="2">
    <source>
        <dbReference type="EMBL" id="GBO17207.1"/>
    </source>
</evidence>
<dbReference type="OrthoDB" id="6437414at2759"/>
<dbReference type="SUPFAM" id="SSF56672">
    <property type="entry name" value="DNA/RNA polymerases"/>
    <property type="match status" value="1"/>
</dbReference>
<proteinExistence type="predicted"/>
<name>A0A4Y2V0C2_ARAVE</name>
<dbReference type="CDD" id="cd01650">
    <property type="entry name" value="RT_nLTR_like"/>
    <property type="match status" value="1"/>
</dbReference>
<accession>A0A4Y2V0C2</accession>
<dbReference type="Pfam" id="PF00078">
    <property type="entry name" value="RVT_1"/>
    <property type="match status" value="1"/>
</dbReference>
<dbReference type="InterPro" id="IPR000477">
    <property type="entry name" value="RT_dom"/>
</dbReference>
<dbReference type="PANTHER" id="PTHR19446">
    <property type="entry name" value="REVERSE TRANSCRIPTASES"/>
    <property type="match status" value="1"/>
</dbReference>
<reference evidence="2 3" key="1">
    <citation type="journal article" date="2019" name="Sci. Rep.">
        <title>Orb-weaving spider Araneus ventricosus genome elucidates the spidroin gene catalogue.</title>
        <authorList>
            <person name="Kono N."/>
            <person name="Nakamura H."/>
            <person name="Ohtoshi R."/>
            <person name="Moran D.A.P."/>
            <person name="Shinohara A."/>
            <person name="Yoshida Y."/>
            <person name="Fujiwara M."/>
            <person name="Mori M."/>
            <person name="Tomita M."/>
            <person name="Arakawa K."/>
        </authorList>
    </citation>
    <scope>NUCLEOTIDE SEQUENCE [LARGE SCALE GENOMIC DNA]</scope>
</reference>
<sequence length="213" mass="24209">MPANWIFPKTWKTAKLVLINKAGKNPEDPKSYRPICLLPVISKVLDKLITQRVTHHLSTQNLLNPKQHGFRAGKSCDTAGLQLWRQIQTLMKNKGKVCVVSLDVAGAFDNVWRPAILHYLAKAECPNNLYRLISDYLADRKILFQHNNSSWTFDSTRGVPQALAVVLCFGILSLTPFSRFPYRKIVSYRLLQMTWSSLLEVQQNKTSKPSATT</sequence>
<dbReference type="Proteomes" id="UP000499080">
    <property type="component" value="Unassembled WGS sequence"/>
</dbReference>
<dbReference type="InterPro" id="IPR043502">
    <property type="entry name" value="DNA/RNA_pol_sf"/>
</dbReference>
<dbReference type="AlphaFoldDB" id="A0A4Y2V0C2"/>
<keyword evidence="2" id="KW-0808">Transferase</keyword>
<gene>
    <name evidence="2" type="primary">X-elementORF2_809</name>
    <name evidence="2" type="ORF">AVEN_198965_1</name>
</gene>
<dbReference type="PROSITE" id="PS50878">
    <property type="entry name" value="RT_POL"/>
    <property type="match status" value="1"/>
</dbReference>
<protein>
    <submittedName>
        <fullName evidence="2">Putative RNA-directed DNA polymerase from transposon X-element</fullName>
    </submittedName>
</protein>